<dbReference type="OrthoDB" id="3942655at2759"/>
<sequence length="250" mass="27693">MASFQGVPIEKIREHFMREEFRNEMFDNMVVDCIDGNSGLLFGQPPIPPEQRIQELDSDEEPAADPTEEDQEKKKEKNKKKYLRKKEKAQAEKAQAEKDELLRRLSELREPAMKRIAALSIKDKEAASSASPASINPGVNTATDTDAPQPKLSKRQKKTLLKKSKQAQAAASESETAGSLTDGSLATKPKQKDTESRHVKSEAARVELSKEGSKALDVDSKKQRSGKGVLKESEAEVEDVMATVAKRFGQ</sequence>
<feature type="compositionally biased region" description="Basic residues" evidence="1">
    <location>
        <begin position="76"/>
        <end position="87"/>
    </location>
</feature>
<feature type="compositionally biased region" description="Polar residues" evidence="1">
    <location>
        <begin position="137"/>
        <end position="146"/>
    </location>
</feature>
<gene>
    <name evidence="2" type="ORF">AUEXF2481DRAFT_39405</name>
</gene>
<dbReference type="EMBL" id="KL584758">
    <property type="protein sequence ID" value="KEQ95563.1"/>
    <property type="molecule type" value="Genomic_DNA"/>
</dbReference>
<protein>
    <submittedName>
        <fullName evidence="2">Uncharacterized protein</fullName>
    </submittedName>
</protein>
<feature type="compositionally biased region" description="Basic residues" evidence="1">
    <location>
        <begin position="152"/>
        <end position="165"/>
    </location>
</feature>
<organism evidence="2 3">
    <name type="scientific">Aureobasidium subglaciale (strain EXF-2481)</name>
    <name type="common">Aureobasidium pullulans var. subglaciale</name>
    <dbReference type="NCBI Taxonomy" id="1043005"/>
    <lineage>
        <taxon>Eukaryota</taxon>
        <taxon>Fungi</taxon>
        <taxon>Dikarya</taxon>
        <taxon>Ascomycota</taxon>
        <taxon>Pezizomycotina</taxon>
        <taxon>Dothideomycetes</taxon>
        <taxon>Dothideomycetidae</taxon>
        <taxon>Dothideales</taxon>
        <taxon>Saccotheciaceae</taxon>
        <taxon>Aureobasidium</taxon>
    </lineage>
</organism>
<accession>A0A074YCP6</accession>
<feature type="region of interest" description="Disordered" evidence="1">
    <location>
        <begin position="37"/>
        <end position="98"/>
    </location>
</feature>
<feature type="compositionally biased region" description="Low complexity" evidence="1">
    <location>
        <begin position="166"/>
        <end position="181"/>
    </location>
</feature>
<reference evidence="2 3" key="1">
    <citation type="journal article" date="2014" name="BMC Genomics">
        <title>Genome sequencing of four Aureobasidium pullulans varieties: biotechnological potential, stress tolerance, and description of new species.</title>
        <authorList>
            <person name="Gostin Ar C."/>
            <person name="Ohm R.A."/>
            <person name="Kogej T."/>
            <person name="Sonjak S."/>
            <person name="Turk M."/>
            <person name="Zajc J."/>
            <person name="Zalar P."/>
            <person name="Grube M."/>
            <person name="Sun H."/>
            <person name="Han J."/>
            <person name="Sharma A."/>
            <person name="Chiniquy J."/>
            <person name="Ngan C.Y."/>
            <person name="Lipzen A."/>
            <person name="Barry K."/>
            <person name="Grigoriev I.V."/>
            <person name="Gunde-Cimerman N."/>
        </authorList>
    </citation>
    <scope>NUCLEOTIDE SEQUENCE [LARGE SCALE GENOMIC DNA]</scope>
    <source>
        <strain evidence="2 3">EXF-2481</strain>
    </source>
</reference>
<dbReference type="Proteomes" id="UP000030641">
    <property type="component" value="Unassembled WGS sequence"/>
</dbReference>
<evidence type="ECO:0000256" key="1">
    <source>
        <dbReference type="SAM" id="MobiDB-lite"/>
    </source>
</evidence>
<dbReference type="AlphaFoldDB" id="A0A074YCP6"/>
<proteinExistence type="predicted"/>
<feature type="compositionally biased region" description="Basic and acidic residues" evidence="1">
    <location>
        <begin position="88"/>
        <end position="98"/>
    </location>
</feature>
<dbReference type="HOGENOM" id="CLU_1199589_0_0_1"/>
<evidence type="ECO:0000313" key="3">
    <source>
        <dbReference type="Proteomes" id="UP000030641"/>
    </source>
</evidence>
<name>A0A074YCP6_AURSE</name>
<feature type="compositionally biased region" description="Basic and acidic residues" evidence="1">
    <location>
        <begin position="190"/>
        <end position="222"/>
    </location>
</feature>
<dbReference type="InParanoid" id="A0A074YCP6"/>
<dbReference type="RefSeq" id="XP_013344188.1">
    <property type="nucleotide sequence ID" value="XM_013488734.1"/>
</dbReference>
<feature type="region of interest" description="Disordered" evidence="1">
    <location>
        <begin position="120"/>
        <end position="236"/>
    </location>
</feature>
<keyword evidence="3" id="KW-1185">Reference proteome</keyword>
<evidence type="ECO:0000313" key="2">
    <source>
        <dbReference type="EMBL" id="KEQ95563.1"/>
    </source>
</evidence>
<feature type="compositionally biased region" description="Acidic residues" evidence="1">
    <location>
        <begin position="56"/>
        <end position="70"/>
    </location>
</feature>
<dbReference type="GeneID" id="25366362"/>